<dbReference type="EMBL" id="BSXW01000510">
    <property type="protein sequence ID" value="GMF24285.1"/>
    <property type="molecule type" value="Genomic_DNA"/>
</dbReference>
<dbReference type="AlphaFoldDB" id="A0A9W6U117"/>
<name>A0A9W6U117_9STRA</name>
<organism evidence="1 2">
    <name type="scientific">Phytophthora lilii</name>
    <dbReference type="NCBI Taxonomy" id="2077276"/>
    <lineage>
        <taxon>Eukaryota</taxon>
        <taxon>Sar</taxon>
        <taxon>Stramenopiles</taxon>
        <taxon>Oomycota</taxon>
        <taxon>Peronosporomycetes</taxon>
        <taxon>Peronosporales</taxon>
        <taxon>Peronosporaceae</taxon>
        <taxon>Phytophthora</taxon>
    </lineage>
</organism>
<dbReference type="Proteomes" id="UP001165083">
    <property type="component" value="Unassembled WGS sequence"/>
</dbReference>
<evidence type="ECO:0000313" key="2">
    <source>
        <dbReference type="Proteomes" id="UP001165083"/>
    </source>
</evidence>
<proteinExistence type="predicted"/>
<accession>A0A9W6U117</accession>
<evidence type="ECO:0000313" key="1">
    <source>
        <dbReference type="EMBL" id="GMF24285.1"/>
    </source>
</evidence>
<comment type="caution">
    <text evidence="1">The sequence shown here is derived from an EMBL/GenBank/DDBJ whole genome shotgun (WGS) entry which is preliminary data.</text>
</comment>
<protein>
    <submittedName>
        <fullName evidence="1">Unnamed protein product</fullName>
    </submittedName>
</protein>
<gene>
    <name evidence="1" type="ORF">Plil01_000992800</name>
</gene>
<keyword evidence="2" id="KW-1185">Reference proteome</keyword>
<sequence>MSSYKKVSISVSRAKAEKLAQLKAVNLTASELAGSEDTIHVHPANYEKIMKAKRSGKGVRLQLAPGEIIHDLNEMEGGSFWSWIKDKAYPWLKKNWNIIKPVASAVADVAVPAVATAFGAPTAGVAARQGLKALTGVGMAKKGGRLVKGSAEAKAHMAAIRLKRKGGSMKAGSFRLY</sequence>
<reference evidence="1" key="1">
    <citation type="submission" date="2023-04" db="EMBL/GenBank/DDBJ databases">
        <title>Phytophthora lilii NBRC 32176.</title>
        <authorList>
            <person name="Ichikawa N."/>
            <person name="Sato H."/>
            <person name="Tonouchi N."/>
        </authorList>
    </citation>
    <scope>NUCLEOTIDE SEQUENCE</scope>
    <source>
        <strain evidence="1">NBRC 32176</strain>
    </source>
</reference>
<dbReference type="OrthoDB" id="123275at2759"/>